<dbReference type="Gene3D" id="3.30.300.30">
    <property type="match status" value="1"/>
</dbReference>
<dbReference type="Pfam" id="PF00501">
    <property type="entry name" value="AMP-binding"/>
    <property type="match status" value="1"/>
</dbReference>
<organism evidence="3">
    <name type="scientific">Talaromyces marneffei PM1</name>
    <dbReference type="NCBI Taxonomy" id="1077442"/>
    <lineage>
        <taxon>Eukaryota</taxon>
        <taxon>Fungi</taxon>
        <taxon>Dikarya</taxon>
        <taxon>Ascomycota</taxon>
        <taxon>Pezizomycotina</taxon>
        <taxon>Eurotiomycetes</taxon>
        <taxon>Eurotiomycetidae</taxon>
        <taxon>Eurotiales</taxon>
        <taxon>Trichocomaceae</taxon>
        <taxon>Talaromyces</taxon>
        <taxon>Talaromyces sect. Talaromyces</taxon>
    </lineage>
</organism>
<dbReference type="InterPro" id="IPR045851">
    <property type="entry name" value="AMP-bd_C_sf"/>
</dbReference>
<proteinExistence type="predicted"/>
<sequence length="565" mass="62475">MVFKSPSWVPSLPCPIPDDIPVGEFVLSGYQSPRAETSGASPLICGITGKQYTLNALREQVDLVAQSLSNELGWKPNEGESWDKVLAIYSFNSVEYLILCWAVHRLNGICLTIHTGSSNKEIEQHLTRSKCKAIFVSPSLLKTCLQVTNPLDIPQKNIYTIPVPGEPVSTVDGHKSFEQLLAAGPDLPSLEPLKWERGQGKKQVAYLAATSGTSGLQKLAKIGHYNIIANILQTATFDGGYTPSQPESGILFLPLSHTYALEVSHMLLWRGDAIILQPNFDMMKMLKAVTTFKLERLYLVPAIVGALIKNPFLFQMFDLSSVKTIISGSAPFDKNLGEAVKKVRPDWKILPGYGLTESSIIATFTNAHDQMYGSSGSLLPEVQLRLIDENGIDIEEHEKPGEVLLKGPNIISGYLNDPEATATLIDSEGWLHSGDVGLIRLSPQQNEHLVIVDRLRDMIKVKGMQVSPTDIEAALIVHPAVRDVAVIGVKDEHAGERAKAFVVRSPDTMQDLSEEQVKESIREHVEKHLSELHWLHDRISFIAEIPKNQNNKILKVKLRAMERGE</sequence>
<dbReference type="GO" id="GO:0016405">
    <property type="term" value="F:CoA-ligase activity"/>
    <property type="evidence" value="ECO:0007669"/>
    <property type="project" value="TreeGrafter"/>
</dbReference>
<dbReference type="PANTHER" id="PTHR24096:SF422">
    <property type="entry name" value="BCDNA.GH02901"/>
    <property type="match status" value="1"/>
</dbReference>
<gene>
    <name evidence="3" type="ORF">GQ26_0610080</name>
</gene>
<dbReference type="SUPFAM" id="SSF56801">
    <property type="entry name" value="Acetyl-CoA synthetase-like"/>
    <property type="match status" value="1"/>
</dbReference>
<evidence type="ECO:0000259" key="1">
    <source>
        <dbReference type="Pfam" id="PF00501"/>
    </source>
</evidence>
<dbReference type="InterPro" id="IPR042099">
    <property type="entry name" value="ANL_N_sf"/>
</dbReference>
<reference evidence="3" key="2">
    <citation type="journal article" date="2014" name="PLoS Genet.">
        <title>Signature gene expression reveals novel clues to the molecular mechanisms of dimorphic transition in Penicillium marneffei.</title>
        <authorList>
            <person name="Yang E."/>
            <person name="Wang G."/>
            <person name="Cai J."/>
            <person name="Woo P.C."/>
            <person name="Lau S.K."/>
            <person name="Yuen K.-Y."/>
            <person name="Chow W.-N."/>
            <person name="Lin X."/>
        </authorList>
    </citation>
    <scope>NUCLEOTIDE SEQUENCE</scope>
    <source>
        <strain evidence="3">PM1</strain>
    </source>
</reference>
<name>A0A093UM73_TALMA</name>
<dbReference type="InterPro" id="IPR000873">
    <property type="entry name" value="AMP-dep_synth/lig_dom"/>
</dbReference>
<keyword evidence="3" id="KW-0436">Ligase</keyword>
<dbReference type="Gene3D" id="3.40.50.12780">
    <property type="entry name" value="N-terminal domain of ligase-like"/>
    <property type="match status" value="1"/>
</dbReference>
<protein>
    <submittedName>
        <fullName evidence="3">Putative 4-coumarate--CoA ligase 2</fullName>
    </submittedName>
</protein>
<evidence type="ECO:0000259" key="2">
    <source>
        <dbReference type="Pfam" id="PF13193"/>
    </source>
</evidence>
<dbReference type="Pfam" id="PF13193">
    <property type="entry name" value="AMP-binding_C"/>
    <property type="match status" value="1"/>
</dbReference>
<dbReference type="eggNOG" id="KOG1176">
    <property type="taxonomic scope" value="Eukaryota"/>
</dbReference>
<dbReference type="EMBL" id="JPOX01000061">
    <property type="protein sequence ID" value="KFX41382.1"/>
    <property type="molecule type" value="Genomic_DNA"/>
</dbReference>
<dbReference type="EMBL" id="JPOX01000061">
    <property type="protein sequence ID" value="KFX41381.1"/>
    <property type="molecule type" value="Genomic_DNA"/>
</dbReference>
<feature type="domain" description="AMP-dependent synthetase/ligase" evidence="1">
    <location>
        <begin position="48"/>
        <end position="415"/>
    </location>
</feature>
<reference key="1">
    <citation type="journal article" date="2014" name="PLoS Genet.">
        <title>Signature Gene Expression Reveals Novel Clues to the Molecular Mechanisms of Dimorphic Transition in Penicillium marneffei.</title>
        <authorList>
            <person name="Yang E."/>
            <person name="Wang G."/>
            <person name="Cai J."/>
            <person name="Woo P.C."/>
            <person name="Lau S.K."/>
            <person name="Yuen K.-Y."/>
            <person name="Chow W.-N."/>
            <person name="Lin X."/>
        </authorList>
    </citation>
    <scope>NUCLEOTIDE SEQUENCE [LARGE SCALE GENOMIC DNA]</scope>
    <source>
        <strain>PM1</strain>
    </source>
</reference>
<dbReference type="PANTHER" id="PTHR24096">
    <property type="entry name" value="LONG-CHAIN-FATTY-ACID--COA LIGASE"/>
    <property type="match status" value="1"/>
</dbReference>
<accession>A0A093UM73</accession>
<dbReference type="InterPro" id="IPR025110">
    <property type="entry name" value="AMP-bd_C"/>
</dbReference>
<dbReference type="HOGENOM" id="CLU_000022_59_2_1"/>
<comment type="caution">
    <text evidence="3">The sequence shown here is derived from an EMBL/GenBank/DDBJ whole genome shotgun (WGS) entry which is preliminary data.</text>
</comment>
<evidence type="ECO:0000313" key="3">
    <source>
        <dbReference type="EMBL" id="KFX41382.1"/>
    </source>
</evidence>
<feature type="domain" description="AMP-binding enzyme C-terminal" evidence="2">
    <location>
        <begin position="471"/>
        <end position="552"/>
    </location>
</feature>
<dbReference type="AlphaFoldDB" id="A0A093UM73"/>